<keyword evidence="3 5" id="KW-1133">Transmembrane helix</keyword>
<gene>
    <name evidence="6" type="ORF">SAMN05421736_115133</name>
</gene>
<reference evidence="7" key="1">
    <citation type="submission" date="2016-10" db="EMBL/GenBank/DDBJ databases">
        <authorList>
            <person name="Varghese N."/>
            <person name="Submissions S."/>
        </authorList>
    </citation>
    <scope>NUCLEOTIDE SEQUENCE [LARGE SCALE GENOMIC DNA]</scope>
    <source>
        <strain evidence="7">SP</strain>
    </source>
</reference>
<keyword evidence="6" id="KW-0808">Transferase</keyword>
<dbReference type="GO" id="GO:0016020">
    <property type="term" value="C:membrane"/>
    <property type="evidence" value="ECO:0007669"/>
    <property type="project" value="UniProtKB-SubCell"/>
</dbReference>
<evidence type="ECO:0000256" key="5">
    <source>
        <dbReference type="SAM" id="Phobius"/>
    </source>
</evidence>
<sequence length="173" mass="20004">MTFYWLITAVVLMQRGIELTIAKRNESWIKNRGGMEYGEEHYSWIVFLHAAFFAVLTVEVWLKGGAVAATWPLWLSAFVAVQLFRIWVLVSLGRFWNTKILVLPGEKLVKKGPYRWIKHPNYWIVASELVLLPLIFNAWMTAVLFTILNGILLLFVRIPKEEAALQLLVKSDD</sequence>
<dbReference type="Pfam" id="PF04140">
    <property type="entry name" value="ICMT"/>
    <property type="match status" value="1"/>
</dbReference>
<dbReference type="GO" id="GO:0032259">
    <property type="term" value="P:methylation"/>
    <property type="evidence" value="ECO:0007669"/>
    <property type="project" value="UniProtKB-KW"/>
</dbReference>
<dbReference type="Proteomes" id="UP000198935">
    <property type="component" value="Unassembled WGS sequence"/>
</dbReference>
<keyword evidence="6" id="KW-0489">Methyltransferase</keyword>
<dbReference type="STRING" id="1503961.SAMN05421736_115133"/>
<evidence type="ECO:0000313" key="6">
    <source>
        <dbReference type="EMBL" id="SDZ52015.1"/>
    </source>
</evidence>
<dbReference type="EMBL" id="FNPI01000015">
    <property type="protein sequence ID" value="SDZ52015.1"/>
    <property type="molecule type" value="Genomic_DNA"/>
</dbReference>
<evidence type="ECO:0000313" key="7">
    <source>
        <dbReference type="Proteomes" id="UP000198935"/>
    </source>
</evidence>
<evidence type="ECO:0000256" key="3">
    <source>
        <dbReference type="ARBA" id="ARBA00022989"/>
    </source>
</evidence>
<dbReference type="AlphaFoldDB" id="A0A1H3TQU0"/>
<dbReference type="GO" id="GO:0004671">
    <property type="term" value="F:protein C-terminal S-isoprenylcysteine carboxyl O-methyltransferase activity"/>
    <property type="evidence" value="ECO:0007669"/>
    <property type="project" value="InterPro"/>
</dbReference>
<feature type="transmembrane region" description="Helical" evidence="5">
    <location>
        <begin position="130"/>
        <end position="156"/>
    </location>
</feature>
<comment type="subcellular location">
    <subcellularLocation>
        <location evidence="1">Membrane</location>
        <topology evidence="1">Multi-pass membrane protein</topology>
    </subcellularLocation>
</comment>
<organism evidence="6 7">
    <name type="scientific">Evansella caseinilytica</name>
    <dbReference type="NCBI Taxonomy" id="1503961"/>
    <lineage>
        <taxon>Bacteria</taxon>
        <taxon>Bacillati</taxon>
        <taxon>Bacillota</taxon>
        <taxon>Bacilli</taxon>
        <taxon>Bacillales</taxon>
        <taxon>Bacillaceae</taxon>
        <taxon>Evansella</taxon>
    </lineage>
</organism>
<feature type="transmembrane region" description="Helical" evidence="5">
    <location>
        <begin position="74"/>
        <end position="96"/>
    </location>
</feature>
<feature type="transmembrane region" description="Helical" evidence="5">
    <location>
        <begin position="41"/>
        <end position="62"/>
    </location>
</feature>
<evidence type="ECO:0000256" key="1">
    <source>
        <dbReference type="ARBA" id="ARBA00004141"/>
    </source>
</evidence>
<dbReference type="InterPro" id="IPR007269">
    <property type="entry name" value="ICMT_MeTrfase"/>
</dbReference>
<evidence type="ECO:0000256" key="4">
    <source>
        <dbReference type="ARBA" id="ARBA00023136"/>
    </source>
</evidence>
<evidence type="ECO:0000256" key="2">
    <source>
        <dbReference type="ARBA" id="ARBA00022692"/>
    </source>
</evidence>
<keyword evidence="4 5" id="KW-0472">Membrane</keyword>
<name>A0A1H3TQU0_9BACI</name>
<protein>
    <submittedName>
        <fullName evidence="6">Methyltransferase</fullName>
    </submittedName>
</protein>
<proteinExistence type="predicted"/>
<keyword evidence="2 5" id="KW-0812">Transmembrane</keyword>
<dbReference type="Gene3D" id="1.20.120.1630">
    <property type="match status" value="1"/>
</dbReference>
<accession>A0A1H3TQU0</accession>
<keyword evidence="7" id="KW-1185">Reference proteome</keyword>